<feature type="region of interest" description="Disordered" evidence="1">
    <location>
        <begin position="1"/>
        <end position="121"/>
    </location>
</feature>
<feature type="non-terminal residue" evidence="2">
    <location>
        <position position="1"/>
    </location>
</feature>
<protein>
    <submittedName>
        <fullName evidence="2">CG18568</fullName>
    </submittedName>
</protein>
<organism evidence="2 3">
    <name type="scientific">Drosophila busckii</name>
    <name type="common">Fruit fly</name>
    <dbReference type="NCBI Taxonomy" id="30019"/>
    <lineage>
        <taxon>Eukaryota</taxon>
        <taxon>Metazoa</taxon>
        <taxon>Ecdysozoa</taxon>
        <taxon>Arthropoda</taxon>
        <taxon>Hexapoda</taxon>
        <taxon>Insecta</taxon>
        <taxon>Pterygota</taxon>
        <taxon>Neoptera</taxon>
        <taxon>Endopterygota</taxon>
        <taxon>Diptera</taxon>
        <taxon>Brachycera</taxon>
        <taxon>Muscomorpha</taxon>
        <taxon>Ephydroidea</taxon>
        <taxon>Drosophilidae</taxon>
        <taxon>Drosophila</taxon>
    </lineage>
</organism>
<gene>
    <name evidence="2" type="ORF">Dbus_chr2Rg1518</name>
</gene>
<dbReference type="OMA" id="MGVQTNE"/>
<feature type="compositionally biased region" description="Polar residues" evidence="1">
    <location>
        <begin position="73"/>
        <end position="82"/>
    </location>
</feature>
<evidence type="ECO:0000256" key="1">
    <source>
        <dbReference type="SAM" id="MobiDB-lite"/>
    </source>
</evidence>
<dbReference type="OrthoDB" id="7865343at2759"/>
<accession>A0A0M3QV78</accession>
<evidence type="ECO:0000313" key="3">
    <source>
        <dbReference type="Proteomes" id="UP000494163"/>
    </source>
</evidence>
<proteinExistence type="predicted"/>
<feature type="compositionally biased region" description="Basic and acidic residues" evidence="1">
    <location>
        <begin position="57"/>
        <end position="72"/>
    </location>
</feature>
<dbReference type="EMBL" id="CP012524">
    <property type="protein sequence ID" value="ALC41939.1"/>
    <property type="molecule type" value="Genomic_DNA"/>
</dbReference>
<feature type="compositionally biased region" description="Low complexity" evidence="1">
    <location>
        <begin position="7"/>
        <end position="17"/>
    </location>
</feature>
<name>A0A0M3QV78_DROBS</name>
<evidence type="ECO:0000313" key="2">
    <source>
        <dbReference type="EMBL" id="ALC41939.1"/>
    </source>
</evidence>
<sequence length="311" mass="35022">IARNERSSAAAANRSLAITNQNRRQTDVTHGKLAAPLVAHAGTRRRIGGDGDGGSADWRKKREPPSPPRRSEQPTIASTLRAASNRKRVATEKPTTPRKTRGSANGDKITDRYSTNTKSKQLERVYLGPPRKSAGGVLKQKKDIVDITSAIRVEDELAAPIAVPPELLERGIQTNEAEIANHDLLVGDIKLLLPSAQLVQEIEKSRRSTKAKLDRQMQRKFASHEEDEEQHLDELKEFMERNCVRKRVPKKPPPALLPNYDPNQFRNVFKSMDEFFTHDVPKAESITNIKDRIKRKETELMSMFDDVDSKI</sequence>
<keyword evidence="3" id="KW-1185">Reference proteome</keyword>
<dbReference type="STRING" id="30019.A0A0M3QV78"/>
<reference evidence="2 3" key="1">
    <citation type="submission" date="2015-08" db="EMBL/GenBank/DDBJ databases">
        <title>Ancestral chromatin configuration constrains chromatin evolution on differentiating sex chromosomes in Drosophila.</title>
        <authorList>
            <person name="Zhou Q."/>
            <person name="Bachtrog D."/>
        </authorList>
    </citation>
    <scope>NUCLEOTIDE SEQUENCE [LARGE SCALE GENOMIC DNA]</scope>
    <source>
        <tissue evidence="2">Whole larvae</tissue>
    </source>
</reference>
<dbReference type="AlphaFoldDB" id="A0A0M3QV78"/>
<dbReference type="Proteomes" id="UP000494163">
    <property type="component" value="Chromosome 2R"/>
</dbReference>